<feature type="domain" description="Rhamnogalacturonan lyase family 11 C-terminal" evidence="4">
    <location>
        <begin position="321"/>
        <end position="721"/>
    </location>
</feature>
<proteinExistence type="predicted"/>
<dbReference type="PANTHER" id="PTHR43118">
    <property type="entry name" value="RHAMNOGALACTURONAN LYASE (EUROFUNG)"/>
    <property type="match status" value="1"/>
</dbReference>
<accession>A0ABT1DEL4</accession>
<feature type="domain" description="Rhamnogalacturonan lyase family 11 C-terminal" evidence="4">
    <location>
        <begin position="116"/>
        <end position="261"/>
    </location>
</feature>
<dbReference type="InterPro" id="IPR013783">
    <property type="entry name" value="Ig-like_fold"/>
</dbReference>
<dbReference type="GO" id="GO:0016829">
    <property type="term" value="F:lyase activity"/>
    <property type="evidence" value="ECO:0007669"/>
    <property type="project" value="UniProtKB-KW"/>
</dbReference>
<keyword evidence="2" id="KW-0732">Signal</keyword>
<dbReference type="InterPro" id="IPR028994">
    <property type="entry name" value="Integrin_alpha_N"/>
</dbReference>
<dbReference type="Gene3D" id="2.60.40.10">
    <property type="entry name" value="Immunoglobulins"/>
    <property type="match status" value="1"/>
</dbReference>
<evidence type="ECO:0000256" key="2">
    <source>
        <dbReference type="SAM" id="SignalP"/>
    </source>
</evidence>
<dbReference type="InterPro" id="IPR034641">
    <property type="entry name" value="RGL11"/>
</dbReference>
<evidence type="ECO:0000313" key="6">
    <source>
        <dbReference type="Proteomes" id="UP001523369"/>
    </source>
</evidence>
<dbReference type="CDD" id="cd10318">
    <property type="entry name" value="RGL11"/>
    <property type="match status" value="1"/>
</dbReference>
<keyword evidence="5" id="KW-0456">Lyase</keyword>
<comment type="caution">
    <text evidence="5">The sequence shown here is derived from an EMBL/GenBank/DDBJ whole genome shotgun (WGS) entry which is preliminary data.</text>
</comment>
<sequence>MRSILAVATTLTVLAVPAAAAAKAPPGPDRGLVVAGTSEGAFLSWRLFKREATGHSATGLTGTNFHVFRDGRRIATVTDSTNYLDPGGSATSRYQVAAIGGKRSEPTATSATNHFDLPLRKPADGVTPAGEAYTYAANDMSVADVDGDGQNEYVVKWDPSNSKDVSQIGYTGPVYVDTYELDGTLRHRIDLGVNIRAGAHYTQFLVYDFDGDGRAEIMMKTAPGTRTVRNGQSRFITLPRADTARGYRNTDDYRLSAAGYHEHLVAMFRGWATHPEVVAGRWPATVDAALGLTPAGRSAEELADYFIDVYAPARSARNVLRTFQGFIVDGPEYLTVFEGATGRELETVPYKPGRHDDGLMWGDYAMPRIEPANRVDRFLAGVAYLDGRHPSAVFARGYYTRSTLVAYRWNGRHLVENWYVDSGWVPMANPFNDSPHGRDGTDPVFGKLTTQGFHSLSAADVDGDGRQEIVYGAATIDDDGRLLYSSTGVLPEGSAAPGQRVRLGHGDAMHVTDIDPDRPGLEIFTVHENGTSAPYGMAMRDAQTGEVLFGSYSGRDTGRGMIGDVLPDVPGIESWASMPGGSEALGLHTAQGQVLPGAIPGTNQSIRWSPDLTTQIVNGAGDVTPTIDDWQRGTVLTAEGTRTNNGTKGNPSLVADILGDWREELLVRTTDSTAVRIYLSTAPTSHKLYTLMDDRQYRVEVARQQTTYNQPSYPSFYLAADTGWSRVPLR</sequence>
<dbReference type="InterPro" id="IPR041624">
    <property type="entry name" value="RGI_lyase"/>
</dbReference>
<feature type="chain" id="PRO_5045602985" evidence="2">
    <location>
        <begin position="21"/>
        <end position="730"/>
    </location>
</feature>
<dbReference type="RefSeq" id="WP_253235395.1">
    <property type="nucleotide sequence ID" value="NZ_JAMYJR010000001.1"/>
</dbReference>
<dbReference type="Pfam" id="PF18370">
    <property type="entry name" value="RGI_lyase"/>
    <property type="match status" value="1"/>
</dbReference>
<keyword evidence="6" id="KW-1185">Reference proteome</keyword>
<feature type="domain" description="Rhamnogalacturonan I lyase beta-sheet" evidence="3">
    <location>
        <begin position="29"/>
        <end position="109"/>
    </location>
</feature>
<evidence type="ECO:0000256" key="1">
    <source>
        <dbReference type="SAM" id="MobiDB-lite"/>
    </source>
</evidence>
<dbReference type="SUPFAM" id="SSF69318">
    <property type="entry name" value="Integrin alpha N-terminal domain"/>
    <property type="match status" value="1"/>
</dbReference>
<dbReference type="Proteomes" id="UP001523369">
    <property type="component" value="Unassembled WGS sequence"/>
</dbReference>
<name>A0ABT1DEL4_9ACTN</name>
<evidence type="ECO:0000313" key="5">
    <source>
        <dbReference type="EMBL" id="MCO8269257.1"/>
    </source>
</evidence>
<evidence type="ECO:0000259" key="4">
    <source>
        <dbReference type="Pfam" id="PF21348"/>
    </source>
</evidence>
<reference evidence="5 6" key="1">
    <citation type="submission" date="2022-06" db="EMBL/GenBank/DDBJ databases">
        <title>New Species of the Genus Actinoplanes, ActinopZanes ferrugineus.</title>
        <authorList>
            <person name="Ding P."/>
        </authorList>
    </citation>
    <scope>NUCLEOTIDE SEQUENCE [LARGE SCALE GENOMIC DNA]</scope>
    <source>
        <strain evidence="5 6">TRM88003</strain>
    </source>
</reference>
<dbReference type="PANTHER" id="PTHR43118:SF1">
    <property type="entry name" value="RHAMNOGALACTURONAN LYASE (EUROFUNG)"/>
    <property type="match status" value="1"/>
</dbReference>
<dbReference type="EMBL" id="JAMYJR010000001">
    <property type="protein sequence ID" value="MCO8269257.1"/>
    <property type="molecule type" value="Genomic_DNA"/>
</dbReference>
<evidence type="ECO:0000259" key="3">
    <source>
        <dbReference type="Pfam" id="PF18370"/>
    </source>
</evidence>
<gene>
    <name evidence="5" type="ORF">M1L60_01480</name>
</gene>
<protein>
    <submittedName>
        <fullName evidence="5">Rhamnogalacturonan lyase</fullName>
    </submittedName>
</protein>
<dbReference type="InterPro" id="IPR049366">
    <property type="entry name" value="RGL11_C"/>
</dbReference>
<dbReference type="Pfam" id="PF21348">
    <property type="entry name" value="RGL11_C"/>
    <property type="match status" value="2"/>
</dbReference>
<organism evidence="5 6">
    <name type="scientific">Paractinoplanes aksuensis</name>
    <dbReference type="NCBI Taxonomy" id="2939490"/>
    <lineage>
        <taxon>Bacteria</taxon>
        <taxon>Bacillati</taxon>
        <taxon>Actinomycetota</taxon>
        <taxon>Actinomycetes</taxon>
        <taxon>Micromonosporales</taxon>
        <taxon>Micromonosporaceae</taxon>
        <taxon>Paractinoplanes</taxon>
    </lineage>
</organism>
<feature type="signal peptide" evidence="2">
    <location>
        <begin position="1"/>
        <end position="20"/>
    </location>
</feature>
<feature type="region of interest" description="Disordered" evidence="1">
    <location>
        <begin position="101"/>
        <end position="121"/>
    </location>
</feature>